<keyword evidence="2" id="KW-0489">Methyltransferase</keyword>
<evidence type="ECO:0000259" key="1">
    <source>
        <dbReference type="Pfam" id="PF01717"/>
    </source>
</evidence>
<evidence type="ECO:0000313" key="3">
    <source>
        <dbReference type="Proteomes" id="UP001597040"/>
    </source>
</evidence>
<dbReference type="NCBIfam" id="NF005085">
    <property type="entry name" value="PRK06520.1"/>
    <property type="match status" value="1"/>
</dbReference>
<dbReference type="InterPro" id="IPR002629">
    <property type="entry name" value="Met_Synth_C/arc"/>
</dbReference>
<dbReference type="Proteomes" id="UP001597040">
    <property type="component" value="Unassembled WGS sequence"/>
</dbReference>
<name>A0ABW3LNC1_9BACI</name>
<dbReference type="RefSeq" id="WP_390363262.1">
    <property type="nucleotide sequence ID" value="NZ_JBHTKJ010000041.1"/>
</dbReference>
<keyword evidence="2" id="KW-0808">Transferase</keyword>
<dbReference type="PANTHER" id="PTHR43844">
    <property type="entry name" value="METHIONINE SYNTHASE"/>
    <property type="match status" value="1"/>
</dbReference>
<evidence type="ECO:0000313" key="2">
    <source>
        <dbReference type="EMBL" id="MFD1039603.1"/>
    </source>
</evidence>
<proteinExistence type="predicted"/>
<protein>
    <submittedName>
        <fullName evidence="2">5-methyltetrahydropteroyltriglutamate--homocysteine S-methyltransferase</fullName>
        <ecNumber evidence="2">2.1.1.14</ecNumber>
    </submittedName>
</protein>
<dbReference type="GO" id="GO:0003871">
    <property type="term" value="F:5-methyltetrahydropteroyltriglutamate-homocysteine S-methyltransferase activity"/>
    <property type="evidence" value="ECO:0007669"/>
    <property type="project" value="UniProtKB-EC"/>
</dbReference>
<dbReference type="PANTHER" id="PTHR43844:SF1">
    <property type="entry name" value="METHIONINE SYNTHASE"/>
    <property type="match status" value="1"/>
</dbReference>
<reference evidence="3" key="1">
    <citation type="journal article" date="2019" name="Int. J. Syst. Evol. Microbiol.">
        <title>The Global Catalogue of Microorganisms (GCM) 10K type strain sequencing project: providing services to taxonomists for standard genome sequencing and annotation.</title>
        <authorList>
            <consortium name="The Broad Institute Genomics Platform"/>
            <consortium name="The Broad Institute Genome Sequencing Center for Infectious Disease"/>
            <person name="Wu L."/>
            <person name="Ma J."/>
        </authorList>
    </citation>
    <scope>NUCLEOTIDE SEQUENCE [LARGE SCALE GENOMIC DNA]</scope>
    <source>
        <strain evidence="3">CCUG 56754</strain>
    </source>
</reference>
<accession>A0ABW3LNC1</accession>
<sequence length="383" mass="43358">MTQIKQSNAKTDQKAPFQADHVGSFLRPERIKQARLRKANGDITANDLWEIENEEIAKLVKKQKEVGLQSVTDGELRRAWFHLDFIQELVGVKFIELDTGLTFNGEKTKAHSVKVVGKLDFDNHPVVEEYKYLHSVAGSHTAKMTIPSPSMLYFREIGEEEKEFYPSKEALFSDIAEVYKKTIKALYDAGCRYLQLDDTTWSLFLEQESRSDLVLSGGILKARGDDPKEISELFAKTINEAIVDKPEDMTITMHICRGNYKSTYAGSGSYDAVSKIIFGDLNVDGLFLEFDDERSGGFEPLHHVNRPDLKIVLGLITSKFGELEDPEQIKSRIEEAAKYVPLEQLCLSPQCGFASTEEGNILTEDEQWAKIRHVVEIAESVWK</sequence>
<dbReference type="GO" id="GO:0032259">
    <property type="term" value="P:methylation"/>
    <property type="evidence" value="ECO:0007669"/>
    <property type="project" value="UniProtKB-KW"/>
</dbReference>
<organism evidence="2 3">
    <name type="scientific">Virgibacillus byunsanensis</name>
    <dbReference type="NCBI Taxonomy" id="570945"/>
    <lineage>
        <taxon>Bacteria</taxon>
        <taxon>Bacillati</taxon>
        <taxon>Bacillota</taxon>
        <taxon>Bacilli</taxon>
        <taxon>Bacillales</taxon>
        <taxon>Bacillaceae</taxon>
        <taxon>Virgibacillus</taxon>
    </lineage>
</organism>
<dbReference type="SUPFAM" id="SSF51726">
    <property type="entry name" value="UROD/MetE-like"/>
    <property type="match status" value="1"/>
</dbReference>
<dbReference type="Gene3D" id="3.20.20.210">
    <property type="match status" value="1"/>
</dbReference>
<feature type="domain" description="Cobalamin-independent methionine synthase MetE C-terminal/archaeal" evidence="1">
    <location>
        <begin position="21"/>
        <end position="379"/>
    </location>
</feature>
<keyword evidence="3" id="KW-1185">Reference proteome</keyword>
<dbReference type="CDD" id="cd03311">
    <property type="entry name" value="CIMS_C_terminal_like"/>
    <property type="match status" value="1"/>
</dbReference>
<dbReference type="EC" id="2.1.1.14" evidence="2"/>
<dbReference type="InterPro" id="IPR038071">
    <property type="entry name" value="UROD/MetE-like_sf"/>
</dbReference>
<dbReference type="EMBL" id="JBHTKJ010000041">
    <property type="protein sequence ID" value="MFD1039603.1"/>
    <property type="molecule type" value="Genomic_DNA"/>
</dbReference>
<comment type="caution">
    <text evidence="2">The sequence shown here is derived from an EMBL/GenBank/DDBJ whole genome shotgun (WGS) entry which is preliminary data.</text>
</comment>
<gene>
    <name evidence="2" type="ORF">ACFQ3N_14535</name>
</gene>
<dbReference type="Pfam" id="PF01717">
    <property type="entry name" value="Meth_synt_2"/>
    <property type="match status" value="1"/>
</dbReference>